<evidence type="ECO:0000313" key="1">
    <source>
        <dbReference type="EMBL" id="KAJ3506627.1"/>
    </source>
</evidence>
<dbReference type="EMBL" id="JANKHO010000745">
    <property type="protein sequence ID" value="KAJ3506627.1"/>
    <property type="molecule type" value="Genomic_DNA"/>
</dbReference>
<comment type="caution">
    <text evidence="1">The sequence shown here is derived from an EMBL/GenBank/DDBJ whole genome shotgun (WGS) entry which is preliminary data.</text>
</comment>
<reference evidence="1" key="1">
    <citation type="submission" date="2022-07" db="EMBL/GenBank/DDBJ databases">
        <title>Genome Sequence of Agrocybe chaxingu.</title>
        <authorList>
            <person name="Buettner E."/>
        </authorList>
    </citation>
    <scope>NUCLEOTIDE SEQUENCE</scope>
    <source>
        <strain evidence="1">MP-N11</strain>
    </source>
</reference>
<accession>A0A9W8JVU3</accession>
<sequence length="83" mass="9258">MTSRLRLQPPFAYPLIHLCRSLKHGDRWVAASNGLKRKRDASQPPRSCAVKIANAQAEDIPGGQTDENLNLSKPPDINVRALW</sequence>
<gene>
    <name evidence="1" type="ORF">NLJ89_g6765</name>
</gene>
<keyword evidence="2" id="KW-1185">Reference proteome</keyword>
<dbReference type="Proteomes" id="UP001148786">
    <property type="component" value="Unassembled WGS sequence"/>
</dbReference>
<evidence type="ECO:0000313" key="2">
    <source>
        <dbReference type="Proteomes" id="UP001148786"/>
    </source>
</evidence>
<proteinExistence type="predicted"/>
<dbReference type="AlphaFoldDB" id="A0A9W8JVU3"/>
<organism evidence="1 2">
    <name type="scientific">Agrocybe chaxingu</name>
    <dbReference type="NCBI Taxonomy" id="84603"/>
    <lineage>
        <taxon>Eukaryota</taxon>
        <taxon>Fungi</taxon>
        <taxon>Dikarya</taxon>
        <taxon>Basidiomycota</taxon>
        <taxon>Agaricomycotina</taxon>
        <taxon>Agaricomycetes</taxon>
        <taxon>Agaricomycetidae</taxon>
        <taxon>Agaricales</taxon>
        <taxon>Agaricineae</taxon>
        <taxon>Strophariaceae</taxon>
        <taxon>Agrocybe</taxon>
    </lineage>
</organism>
<name>A0A9W8JVU3_9AGAR</name>
<protein>
    <submittedName>
        <fullName evidence="1">Uncharacterized protein</fullName>
    </submittedName>
</protein>